<evidence type="ECO:0000313" key="4">
    <source>
        <dbReference type="Proteomes" id="UP001589691"/>
    </source>
</evidence>
<dbReference type="GO" id="GO:0016757">
    <property type="term" value="F:glycosyltransferase activity"/>
    <property type="evidence" value="ECO:0007669"/>
    <property type="project" value="UniProtKB-KW"/>
</dbReference>
<dbReference type="PANTHER" id="PTHR45947">
    <property type="entry name" value="SULFOQUINOVOSYL TRANSFERASE SQD2"/>
    <property type="match status" value="1"/>
</dbReference>
<dbReference type="Pfam" id="PF00534">
    <property type="entry name" value="Glycos_transf_1"/>
    <property type="match status" value="1"/>
</dbReference>
<evidence type="ECO:0000313" key="3">
    <source>
        <dbReference type="EMBL" id="MFB9769771.1"/>
    </source>
</evidence>
<dbReference type="InterPro" id="IPR050194">
    <property type="entry name" value="Glycosyltransferase_grp1"/>
</dbReference>
<sequence length="370" mass="42259">MKRILVVGDYQKGSGLTGYILSLYSEAQDFNVSCVSYSGKHELDTVLNNKSWDKFDITPVRASLVKHCYEWMIFFKKHHNDFDIIHFNYSSAWNFWAVLMARKYTDARIVIQSHSAFYSKRPHGLEKIVLDFLNKVGKVIFNRYGNLKVAVSKQAALWMFGQASDVHILRNGIDVSKFKYSMNNRMKIRSANGFTKDDKLLCFVGTLTPLKNPFFTLDLLKKLRKADTCFQLCIFGQGPLLNELKQRTNELNLTDYVHFFGVKTNINEWYSAMDVFVFPSENEGFGYSMLEAQVNGLPALCSTTIPSDVQQTSSAVALPLSDLDLWVNKIRSLEFKRSKKVSDINAGIIQSNGYSIDQTGNFFLRLLSNL</sequence>
<dbReference type="Pfam" id="PF13439">
    <property type="entry name" value="Glyco_transf_4"/>
    <property type="match status" value="1"/>
</dbReference>
<feature type="domain" description="Glycosyltransferase subfamily 4-like N-terminal" evidence="2">
    <location>
        <begin position="77"/>
        <end position="176"/>
    </location>
</feature>
<dbReference type="Gene3D" id="3.40.50.2000">
    <property type="entry name" value="Glycogen Phosphorylase B"/>
    <property type="match status" value="2"/>
</dbReference>
<dbReference type="PANTHER" id="PTHR45947:SF3">
    <property type="entry name" value="SULFOQUINOVOSYL TRANSFERASE SQD2"/>
    <property type="match status" value="1"/>
</dbReference>
<evidence type="ECO:0000259" key="2">
    <source>
        <dbReference type="Pfam" id="PF13439"/>
    </source>
</evidence>
<comment type="caution">
    <text evidence="3">The sequence shown here is derived from an EMBL/GenBank/DDBJ whole genome shotgun (WGS) entry which is preliminary data.</text>
</comment>
<dbReference type="RefSeq" id="WP_137641494.1">
    <property type="nucleotide sequence ID" value="NZ_BJEA01000001.1"/>
</dbReference>
<protein>
    <submittedName>
        <fullName evidence="3">Glycosyltransferase</fullName>
        <ecNumber evidence="3">2.4.-.-</ecNumber>
    </submittedName>
</protein>
<dbReference type="InterPro" id="IPR001296">
    <property type="entry name" value="Glyco_trans_1"/>
</dbReference>
<accession>A0ABV5WVQ9</accession>
<feature type="domain" description="Glycosyl transferase family 1" evidence="1">
    <location>
        <begin position="186"/>
        <end position="303"/>
    </location>
</feature>
<gene>
    <name evidence="3" type="ORF">ACFFLI_07835</name>
</gene>
<proteinExistence type="predicted"/>
<keyword evidence="3" id="KW-0808">Transferase</keyword>
<keyword evidence="3" id="KW-0328">Glycosyltransferase</keyword>
<dbReference type="InterPro" id="IPR028098">
    <property type="entry name" value="Glyco_trans_4-like_N"/>
</dbReference>
<name>A0ABV5WVQ9_9LACO</name>
<dbReference type="EC" id="2.4.-.-" evidence="3"/>
<evidence type="ECO:0000259" key="1">
    <source>
        <dbReference type="Pfam" id="PF00534"/>
    </source>
</evidence>
<reference evidence="3 4" key="1">
    <citation type="submission" date="2024-09" db="EMBL/GenBank/DDBJ databases">
        <authorList>
            <person name="Sun Q."/>
            <person name="Mori K."/>
        </authorList>
    </citation>
    <scope>NUCLEOTIDE SEQUENCE [LARGE SCALE GENOMIC DNA]</scope>
    <source>
        <strain evidence="3 4">TBRC 4576</strain>
    </source>
</reference>
<dbReference type="EMBL" id="JBHLZY010000020">
    <property type="protein sequence ID" value="MFB9769771.1"/>
    <property type="molecule type" value="Genomic_DNA"/>
</dbReference>
<keyword evidence="4" id="KW-1185">Reference proteome</keyword>
<dbReference type="Proteomes" id="UP001589691">
    <property type="component" value="Unassembled WGS sequence"/>
</dbReference>
<dbReference type="SUPFAM" id="SSF53756">
    <property type="entry name" value="UDP-Glycosyltransferase/glycogen phosphorylase"/>
    <property type="match status" value="1"/>
</dbReference>
<organism evidence="3 4">
    <name type="scientific">Lactiplantibacillus modestisalitolerans</name>
    <dbReference type="NCBI Taxonomy" id="1457219"/>
    <lineage>
        <taxon>Bacteria</taxon>
        <taxon>Bacillati</taxon>
        <taxon>Bacillota</taxon>
        <taxon>Bacilli</taxon>
        <taxon>Lactobacillales</taxon>
        <taxon>Lactobacillaceae</taxon>
        <taxon>Lactiplantibacillus</taxon>
    </lineage>
</organism>